<protein>
    <submittedName>
        <fullName evidence="2">Uncharacterized protein</fullName>
    </submittedName>
</protein>
<organism evidence="2 3">
    <name type="scientific">Chaetomium strumarium</name>
    <dbReference type="NCBI Taxonomy" id="1170767"/>
    <lineage>
        <taxon>Eukaryota</taxon>
        <taxon>Fungi</taxon>
        <taxon>Dikarya</taxon>
        <taxon>Ascomycota</taxon>
        <taxon>Pezizomycotina</taxon>
        <taxon>Sordariomycetes</taxon>
        <taxon>Sordariomycetidae</taxon>
        <taxon>Sordariales</taxon>
        <taxon>Chaetomiaceae</taxon>
        <taxon>Chaetomium</taxon>
    </lineage>
</organism>
<sequence>MTKTNIVPRSYNCKRRIRDERRRSSQSQLERTRRRLEAIQIRMSSSLPAAERGVGGRFLGRPAADVVDLPPGTIDDIVTAAFASVAATVAKFARLAKAAAALQAAGKVPP</sequence>
<dbReference type="RefSeq" id="XP_062725527.1">
    <property type="nucleotide sequence ID" value="XM_062866513.1"/>
</dbReference>
<evidence type="ECO:0000313" key="2">
    <source>
        <dbReference type="EMBL" id="KAK3309747.1"/>
    </source>
</evidence>
<comment type="caution">
    <text evidence="2">The sequence shown here is derived from an EMBL/GenBank/DDBJ whole genome shotgun (WGS) entry which is preliminary data.</text>
</comment>
<proteinExistence type="predicted"/>
<feature type="region of interest" description="Disordered" evidence="1">
    <location>
        <begin position="1"/>
        <end position="32"/>
    </location>
</feature>
<evidence type="ECO:0000256" key="1">
    <source>
        <dbReference type="SAM" id="MobiDB-lite"/>
    </source>
</evidence>
<dbReference type="Proteomes" id="UP001273166">
    <property type="component" value="Unassembled WGS sequence"/>
</dbReference>
<reference evidence="2" key="1">
    <citation type="journal article" date="2023" name="Mol. Phylogenet. Evol.">
        <title>Genome-scale phylogeny and comparative genomics of the fungal order Sordariales.</title>
        <authorList>
            <person name="Hensen N."/>
            <person name="Bonometti L."/>
            <person name="Westerberg I."/>
            <person name="Brannstrom I.O."/>
            <person name="Guillou S."/>
            <person name="Cros-Aarteil S."/>
            <person name="Calhoun S."/>
            <person name="Haridas S."/>
            <person name="Kuo A."/>
            <person name="Mondo S."/>
            <person name="Pangilinan J."/>
            <person name="Riley R."/>
            <person name="LaButti K."/>
            <person name="Andreopoulos B."/>
            <person name="Lipzen A."/>
            <person name="Chen C."/>
            <person name="Yan M."/>
            <person name="Daum C."/>
            <person name="Ng V."/>
            <person name="Clum A."/>
            <person name="Steindorff A."/>
            <person name="Ohm R.A."/>
            <person name="Martin F."/>
            <person name="Silar P."/>
            <person name="Natvig D.O."/>
            <person name="Lalanne C."/>
            <person name="Gautier V."/>
            <person name="Ament-Velasquez S.L."/>
            <person name="Kruys A."/>
            <person name="Hutchinson M.I."/>
            <person name="Powell A.J."/>
            <person name="Barry K."/>
            <person name="Miller A.N."/>
            <person name="Grigoriev I.V."/>
            <person name="Debuchy R."/>
            <person name="Gladieux P."/>
            <person name="Hiltunen Thoren M."/>
            <person name="Johannesson H."/>
        </authorList>
    </citation>
    <scope>NUCLEOTIDE SEQUENCE</scope>
    <source>
        <strain evidence="2">CBS 333.67</strain>
    </source>
</reference>
<reference evidence="2" key="2">
    <citation type="submission" date="2023-06" db="EMBL/GenBank/DDBJ databases">
        <authorList>
            <consortium name="Lawrence Berkeley National Laboratory"/>
            <person name="Mondo S.J."/>
            <person name="Hensen N."/>
            <person name="Bonometti L."/>
            <person name="Westerberg I."/>
            <person name="Brannstrom I.O."/>
            <person name="Guillou S."/>
            <person name="Cros-Aarteil S."/>
            <person name="Calhoun S."/>
            <person name="Haridas S."/>
            <person name="Kuo A."/>
            <person name="Pangilinan J."/>
            <person name="Riley R."/>
            <person name="Labutti K."/>
            <person name="Andreopoulos B."/>
            <person name="Lipzen A."/>
            <person name="Chen C."/>
            <person name="Yanf M."/>
            <person name="Daum C."/>
            <person name="Ng V."/>
            <person name="Clum A."/>
            <person name="Steindorff A."/>
            <person name="Ohm R."/>
            <person name="Martin F."/>
            <person name="Silar P."/>
            <person name="Natvig D."/>
            <person name="Lalanne C."/>
            <person name="Gautier V."/>
            <person name="Ament-Velasquez S.L."/>
            <person name="Kruys A."/>
            <person name="Hutchinson M.I."/>
            <person name="Powell A.J."/>
            <person name="Barry K."/>
            <person name="Miller A.N."/>
            <person name="Grigoriev I.V."/>
            <person name="Debuchy R."/>
            <person name="Gladieux P."/>
            <person name="Thoren M.H."/>
            <person name="Johannesson H."/>
        </authorList>
    </citation>
    <scope>NUCLEOTIDE SEQUENCE</scope>
    <source>
        <strain evidence="2">CBS 333.67</strain>
    </source>
</reference>
<dbReference type="AlphaFoldDB" id="A0AAJ0H0Y8"/>
<evidence type="ECO:0000313" key="3">
    <source>
        <dbReference type="Proteomes" id="UP001273166"/>
    </source>
</evidence>
<name>A0AAJ0H0Y8_9PEZI</name>
<gene>
    <name evidence="2" type="ORF">B0T15DRAFT_488452</name>
</gene>
<keyword evidence="3" id="KW-1185">Reference proteome</keyword>
<dbReference type="EMBL" id="JAUDZG010000001">
    <property type="protein sequence ID" value="KAK3309747.1"/>
    <property type="molecule type" value="Genomic_DNA"/>
</dbReference>
<dbReference type="GeneID" id="87885342"/>
<accession>A0AAJ0H0Y8</accession>